<dbReference type="EMBL" id="SRME01000001">
    <property type="protein sequence ID" value="TGG88856.1"/>
    <property type="molecule type" value="Genomic_DNA"/>
</dbReference>
<reference evidence="1 3" key="1">
    <citation type="submission" date="2016-10" db="EMBL/GenBank/DDBJ databases">
        <authorList>
            <person name="de Groot N.N."/>
        </authorList>
    </citation>
    <scope>NUCLEOTIDE SEQUENCE [LARGE SCALE GENOMIC DNA]</scope>
    <source>
        <strain evidence="1 3">WG14</strain>
    </source>
</reference>
<evidence type="ECO:0000313" key="1">
    <source>
        <dbReference type="EMBL" id="SDC38884.1"/>
    </source>
</evidence>
<dbReference type="Proteomes" id="UP000199322">
    <property type="component" value="Unassembled WGS sequence"/>
</dbReference>
<name>A0A1G6L6L2_9BACT</name>
<protein>
    <submittedName>
        <fullName evidence="1">Uncharacterized protein</fullName>
    </submittedName>
</protein>
<evidence type="ECO:0000313" key="3">
    <source>
        <dbReference type="Proteomes" id="UP000199322"/>
    </source>
</evidence>
<dbReference type="RefSeq" id="WP_091403334.1">
    <property type="nucleotide sequence ID" value="NZ_FMYV01000003.1"/>
</dbReference>
<evidence type="ECO:0000313" key="4">
    <source>
        <dbReference type="Proteomes" id="UP000297288"/>
    </source>
</evidence>
<proteinExistence type="predicted"/>
<dbReference type="EMBL" id="FMYV01000003">
    <property type="protein sequence ID" value="SDC38884.1"/>
    <property type="molecule type" value="Genomic_DNA"/>
</dbReference>
<accession>A0A1G6L6L2</accession>
<dbReference type="STRING" id="28234.SAMN04488588_1029"/>
<keyword evidence="3" id="KW-1185">Reference proteome</keyword>
<gene>
    <name evidence="2" type="ORF">E4650_01280</name>
    <name evidence="1" type="ORF">SAMN04488588_1029</name>
</gene>
<dbReference type="AlphaFoldDB" id="A0A1G6L6L2"/>
<organism evidence="1 3">
    <name type="scientific">Geotoga petraea</name>
    <dbReference type="NCBI Taxonomy" id="28234"/>
    <lineage>
        <taxon>Bacteria</taxon>
        <taxon>Thermotogati</taxon>
        <taxon>Thermotogota</taxon>
        <taxon>Thermotogae</taxon>
        <taxon>Petrotogales</taxon>
        <taxon>Petrotogaceae</taxon>
        <taxon>Geotoga</taxon>
    </lineage>
</organism>
<dbReference type="Proteomes" id="UP000297288">
    <property type="component" value="Unassembled WGS sequence"/>
</dbReference>
<reference evidence="2 4" key="2">
    <citation type="submission" date="2019-04" db="EMBL/GenBank/DDBJ databases">
        <title>Draft genome sequence data and analysis of a Fermenting Bacterium, Geotoga petraea strain HO-Geo1, isolated from heavy-oil petroleum reservoir in Russia.</title>
        <authorList>
            <person name="Grouzdev D.S."/>
            <person name="Semenova E.M."/>
            <person name="Sokolova D.S."/>
            <person name="Tourova T.P."/>
            <person name="Poltaraus A.B."/>
            <person name="Nazina T.N."/>
        </authorList>
    </citation>
    <scope>NUCLEOTIDE SEQUENCE [LARGE SCALE GENOMIC DNA]</scope>
    <source>
        <strain evidence="2 4">HO-Geo1</strain>
    </source>
</reference>
<sequence length="398" mass="48181">MENIDLNKRRIKTEQRELTCEFQNMLDFNIDSEELLNKKEYSSFIQMEEFKRMYKVIFRIDKEGNYDIEVPGFKLPVERDTLIRKVKRTDAYKQAIKRLSKNLKNLYDEYTERYLSFYMKTPRIMLPPEFGEKLDSLQKPFLYSKDEFKIPKPNKQEIYNELKQESKEKFKFGFYNFMKKRKKYIEENLEERYKDSIELWEKKKEKHEYEEDIKYQNYKKQLELYNKEKYRLEKALKGDTEFIKESVKEILESIKLPVSLDFTYAINEKDVIIELKKPDEKIMPDKKVNILSTGKASVKNKTKKEFRDDYNYFVTGLTFFITGHIFNLSPKIENVYFTLFKYESGEKEYLFSVKYDRITFSKIKTDKLDSIEAIYAFTNSFDMYASGKFKTNDPLITL</sequence>
<evidence type="ECO:0000313" key="2">
    <source>
        <dbReference type="EMBL" id="TGG88856.1"/>
    </source>
</evidence>